<protein>
    <recommendedName>
        <fullName evidence="3">DUF1795 domain-containing protein</fullName>
    </recommendedName>
</protein>
<evidence type="ECO:0000313" key="2">
    <source>
        <dbReference type="Proteomes" id="UP000676506"/>
    </source>
</evidence>
<dbReference type="EMBL" id="CP072649">
    <property type="protein sequence ID" value="QUW04118.1"/>
    <property type="molecule type" value="Genomic_DNA"/>
</dbReference>
<organism evidence="1 2">
    <name type="scientific">Chloracidobacterium validum</name>
    <dbReference type="NCBI Taxonomy" id="2821543"/>
    <lineage>
        <taxon>Bacteria</taxon>
        <taxon>Pseudomonadati</taxon>
        <taxon>Acidobacteriota</taxon>
        <taxon>Terriglobia</taxon>
        <taxon>Terriglobales</taxon>
        <taxon>Acidobacteriaceae</taxon>
        <taxon>Chloracidobacterium</taxon>
    </lineage>
</organism>
<dbReference type="Proteomes" id="UP000676506">
    <property type="component" value="Chromosome 2"/>
</dbReference>
<accession>A0ABX8BB11</accession>
<gene>
    <name evidence="1" type="ORF">J8C06_13810</name>
</gene>
<evidence type="ECO:0008006" key="3">
    <source>
        <dbReference type="Google" id="ProtNLM"/>
    </source>
</evidence>
<evidence type="ECO:0000313" key="1">
    <source>
        <dbReference type="EMBL" id="QUW04118.1"/>
    </source>
</evidence>
<dbReference type="RefSeq" id="WP_211430007.1">
    <property type="nucleotide sequence ID" value="NZ_CP072649.1"/>
</dbReference>
<name>A0ABX8BB11_9BACT</name>
<proteinExistence type="predicted"/>
<reference evidence="1 2" key="1">
    <citation type="submission" date="2021-03" db="EMBL/GenBank/DDBJ databases">
        <title>Genomic and phenotypic characterization of Chloracidobacterium isolates provides evidence for multiple species.</title>
        <authorList>
            <person name="Saini M.K."/>
            <person name="Costas A.M.G."/>
            <person name="Tank M."/>
            <person name="Bryant D.A."/>
        </authorList>
    </citation>
    <scope>NUCLEOTIDE SEQUENCE [LARGE SCALE GENOMIC DNA]</scope>
    <source>
        <strain evidence="1 2">BV2-C</strain>
    </source>
</reference>
<keyword evidence="2" id="KW-1185">Reference proteome</keyword>
<sequence length="264" mass="28592">MKKSTGSSIMVSELPGPYVEVTAAFTNKKQMQNRGMTLLDHSSVTVDGQRAVLLDVEQPAYGTLFRKWMLAIERPGGTALIVAAFPKAEVKQGEELKAAILAATFGKRSDPADALAFVVTPVAPFQVAKVMGQNMILSPDGQLSLKDENQPFLVLGLSASEDLTIADQRAFAEHRVSKTATIKSITVEQTSPITIGKLSGFATTANGVGENAATPLTIYQILLFDKSGYCVIQGITPTAQRDTYIPIFQQIAKTFRMKESHDRR</sequence>